<comment type="subcellular location">
    <subcellularLocation>
        <location evidence="1">Cell membrane</location>
        <topology evidence="1">Multi-pass membrane protein</topology>
    </subcellularLocation>
</comment>
<dbReference type="InterPro" id="IPR050833">
    <property type="entry name" value="Poly_Biosynth_Transport"/>
</dbReference>
<feature type="transmembrane region" description="Helical" evidence="7">
    <location>
        <begin position="131"/>
        <end position="155"/>
    </location>
</feature>
<feature type="transmembrane region" description="Helical" evidence="7">
    <location>
        <begin position="161"/>
        <end position="183"/>
    </location>
</feature>
<evidence type="ECO:0000256" key="5">
    <source>
        <dbReference type="ARBA" id="ARBA00022989"/>
    </source>
</evidence>
<keyword evidence="5 7" id="KW-1133">Transmembrane helix</keyword>
<comment type="similarity">
    <text evidence="2">Belongs to the polysaccharide synthase family.</text>
</comment>
<name>A0ABU0G2D7_9HYPH</name>
<dbReference type="RefSeq" id="WP_307369050.1">
    <property type="nucleotide sequence ID" value="NZ_JAUSUW010000001.1"/>
</dbReference>
<keyword evidence="9" id="KW-1185">Reference proteome</keyword>
<feature type="transmembrane region" description="Helical" evidence="7">
    <location>
        <begin position="378"/>
        <end position="397"/>
    </location>
</feature>
<gene>
    <name evidence="8" type="ORF">J2045_000515</name>
</gene>
<feature type="transmembrane region" description="Helical" evidence="7">
    <location>
        <begin position="477"/>
        <end position="499"/>
    </location>
</feature>
<protein>
    <submittedName>
        <fullName evidence="8">O-antigen/teichoic acid export membrane protein</fullName>
    </submittedName>
</protein>
<feature type="transmembrane region" description="Helical" evidence="7">
    <location>
        <begin position="309"/>
        <end position="333"/>
    </location>
</feature>
<keyword evidence="6 7" id="KW-0472">Membrane</keyword>
<feature type="transmembrane region" description="Helical" evidence="7">
    <location>
        <begin position="233"/>
        <end position="257"/>
    </location>
</feature>
<evidence type="ECO:0000256" key="6">
    <source>
        <dbReference type="ARBA" id="ARBA00023136"/>
    </source>
</evidence>
<keyword evidence="3" id="KW-1003">Cell membrane</keyword>
<feature type="transmembrane region" description="Helical" evidence="7">
    <location>
        <begin position="62"/>
        <end position="81"/>
    </location>
</feature>
<keyword evidence="4 7" id="KW-0812">Transmembrane</keyword>
<evidence type="ECO:0000313" key="9">
    <source>
        <dbReference type="Proteomes" id="UP001238496"/>
    </source>
</evidence>
<comment type="caution">
    <text evidence="8">The sequence shown here is derived from an EMBL/GenBank/DDBJ whole genome shotgun (WGS) entry which is preliminary data.</text>
</comment>
<proteinExistence type="inferred from homology"/>
<dbReference type="PANTHER" id="PTHR30250">
    <property type="entry name" value="PST FAMILY PREDICTED COLANIC ACID TRANSPORTER"/>
    <property type="match status" value="1"/>
</dbReference>
<evidence type="ECO:0000256" key="4">
    <source>
        <dbReference type="ARBA" id="ARBA00022692"/>
    </source>
</evidence>
<dbReference type="PANTHER" id="PTHR30250:SF10">
    <property type="entry name" value="LIPOPOLYSACCHARIDE BIOSYNTHESIS PROTEIN WZXC"/>
    <property type="match status" value="1"/>
</dbReference>
<feature type="transmembrane region" description="Helical" evidence="7">
    <location>
        <begin position="101"/>
        <end position="124"/>
    </location>
</feature>
<feature type="transmembrane region" description="Helical" evidence="7">
    <location>
        <begin position="339"/>
        <end position="357"/>
    </location>
</feature>
<dbReference type="Pfam" id="PF13440">
    <property type="entry name" value="Polysacc_synt_3"/>
    <property type="match status" value="1"/>
</dbReference>
<accession>A0ABU0G2D7</accession>
<dbReference type="Proteomes" id="UP001238496">
    <property type="component" value="Unassembled WGS sequence"/>
</dbReference>
<sequence length="505" mass="53032">MMISKTCMWLSGAASSLRVGAIARSVVGKAMWTLWAKIVMQFTQLATFVVAARTLASAEFGLFSYVAALVALLVVLAEGGWREFVMKTNHDGDRLDQIATVAIISGAGAMVIGATAAAVLVVFLDMPQEALLVALFSAWLLPTPFSSVCEGIFIADGRLKALSIIRIAAELIATAVTIFGLLYGWNIFALVGGRLVNQTVTVTASIALLKWWPRLTLHTAFLRELFEYSRHITFTRLLVLMRSYSGTLVVGSVLGLAEAGYYRAAERIVSAFADLVAEPARQLAWAILRKVAVSEPGASPEIGAKATTFLVVLMVISAPVYIGLALMSGTLIHLALGEAWAPAAILVSLLAVKQILLMPGSITEPLLSLTGAIRKVPGAILVNSLVSIGLILLLAPFGMVAAALGQCIAAVFSFAVSVWLQSLYGAVSWPRVLRGCAHPAVAVSAMAITVFLLGNVAAQSVANGLLTNIVQVLAGGLVYFATLAVLHKVAGGLLLAAVADLGVKP</sequence>
<organism evidence="8 9">
    <name type="scientific">Peteryoungia aggregata LMG 23059</name>
    <dbReference type="NCBI Taxonomy" id="1368425"/>
    <lineage>
        <taxon>Bacteria</taxon>
        <taxon>Pseudomonadati</taxon>
        <taxon>Pseudomonadota</taxon>
        <taxon>Alphaproteobacteria</taxon>
        <taxon>Hyphomicrobiales</taxon>
        <taxon>Rhizobiaceae</taxon>
        <taxon>Peteryoungia</taxon>
    </lineage>
</organism>
<feature type="transmembrane region" description="Helical" evidence="7">
    <location>
        <begin position="403"/>
        <end position="424"/>
    </location>
</feature>
<feature type="transmembrane region" description="Helical" evidence="7">
    <location>
        <begin position="436"/>
        <end position="457"/>
    </location>
</feature>
<evidence type="ECO:0000256" key="3">
    <source>
        <dbReference type="ARBA" id="ARBA00022475"/>
    </source>
</evidence>
<evidence type="ECO:0000256" key="1">
    <source>
        <dbReference type="ARBA" id="ARBA00004651"/>
    </source>
</evidence>
<evidence type="ECO:0000313" key="8">
    <source>
        <dbReference type="EMBL" id="MDQ0419505.1"/>
    </source>
</evidence>
<evidence type="ECO:0000256" key="7">
    <source>
        <dbReference type="SAM" id="Phobius"/>
    </source>
</evidence>
<feature type="transmembrane region" description="Helical" evidence="7">
    <location>
        <begin position="35"/>
        <end position="55"/>
    </location>
</feature>
<evidence type="ECO:0000256" key="2">
    <source>
        <dbReference type="ARBA" id="ARBA00007430"/>
    </source>
</evidence>
<dbReference type="EMBL" id="JAUSUW010000001">
    <property type="protein sequence ID" value="MDQ0419505.1"/>
    <property type="molecule type" value="Genomic_DNA"/>
</dbReference>
<reference evidence="8 9" key="1">
    <citation type="submission" date="2023-07" db="EMBL/GenBank/DDBJ databases">
        <title>Genomic Encyclopedia of Type Strains, Phase IV (KMG-IV): sequencing the most valuable type-strain genomes for metagenomic binning, comparative biology and taxonomic classification.</title>
        <authorList>
            <person name="Goeker M."/>
        </authorList>
    </citation>
    <scope>NUCLEOTIDE SEQUENCE [LARGE SCALE GENOMIC DNA]</scope>
    <source>
        <strain evidence="8 9">DSM 1111</strain>
    </source>
</reference>